<feature type="domain" description="YtkA-like" evidence="2">
    <location>
        <begin position="35"/>
        <end position="113"/>
    </location>
</feature>
<dbReference type="Gene3D" id="2.60.40.10">
    <property type="entry name" value="Immunoglobulins"/>
    <property type="match status" value="1"/>
</dbReference>
<dbReference type="Proteomes" id="UP000679247">
    <property type="component" value="Chromosome"/>
</dbReference>
<evidence type="ECO:0000313" key="3">
    <source>
        <dbReference type="EMBL" id="QVY61024.1"/>
    </source>
</evidence>
<dbReference type="Pfam" id="PF13115">
    <property type="entry name" value="YtkA"/>
    <property type="match status" value="1"/>
</dbReference>
<evidence type="ECO:0000313" key="4">
    <source>
        <dbReference type="Proteomes" id="UP000679247"/>
    </source>
</evidence>
<organism evidence="3 4">
    <name type="scientific">Cytobacillus gottheilii</name>
    <dbReference type="NCBI Taxonomy" id="859144"/>
    <lineage>
        <taxon>Bacteria</taxon>
        <taxon>Bacillati</taxon>
        <taxon>Bacillota</taxon>
        <taxon>Bacilli</taxon>
        <taxon>Bacillales</taxon>
        <taxon>Bacillaceae</taxon>
        <taxon>Cytobacillus</taxon>
    </lineage>
</organism>
<dbReference type="EMBL" id="CP071709">
    <property type="protein sequence ID" value="QVY61024.1"/>
    <property type="molecule type" value="Genomic_DNA"/>
</dbReference>
<feature type="region of interest" description="Disordered" evidence="1">
    <location>
        <begin position="125"/>
        <end position="145"/>
    </location>
</feature>
<reference evidence="3 4" key="1">
    <citation type="submission" date="2021-03" db="EMBL/GenBank/DDBJ databases">
        <title>The first data on the complete genome of the tetrodotoxin-producing bacterium.</title>
        <authorList>
            <person name="Melnikova D.I."/>
            <person name="Nijland R."/>
            <person name="Magarlamov T.Y."/>
        </authorList>
    </citation>
    <scope>NUCLEOTIDE SEQUENCE [LARGE SCALE GENOMIC DNA]</scope>
    <source>
        <strain evidence="3 4">1839</strain>
    </source>
</reference>
<gene>
    <name evidence="3" type="ORF">J1899_18975</name>
</gene>
<sequence length="145" mass="15668">MKKWIVSLGLISIVLAGCGNNGDDSNNNEEVPVFVEASLDVPESAELGEEVSFTVTVMQGTEPVDDADEVVFEIWQGEDREQSEEIEAVSEGDGKYTVQKAFAEDGVYSVQSHVTARDLHTMPKKTITVGNAADADQTEQGEDNS</sequence>
<protein>
    <submittedName>
        <fullName evidence="3">FixH family protein</fullName>
    </submittedName>
</protein>
<name>A0ABX8FA35_9BACI</name>
<proteinExistence type="predicted"/>
<evidence type="ECO:0000259" key="2">
    <source>
        <dbReference type="Pfam" id="PF13115"/>
    </source>
</evidence>
<evidence type="ECO:0000256" key="1">
    <source>
        <dbReference type="SAM" id="MobiDB-lite"/>
    </source>
</evidence>
<dbReference type="PROSITE" id="PS51257">
    <property type="entry name" value="PROKAR_LIPOPROTEIN"/>
    <property type="match status" value="1"/>
</dbReference>
<feature type="compositionally biased region" description="Acidic residues" evidence="1">
    <location>
        <begin position="136"/>
        <end position="145"/>
    </location>
</feature>
<dbReference type="InterPro" id="IPR013783">
    <property type="entry name" value="Ig-like_fold"/>
</dbReference>
<keyword evidence="4" id="KW-1185">Reference proteome</keyword>
<accession>A0ABX8FA35</accession>
<dbReference type="InterPro" id="IPR032693">
    <property type="entry name" value="YtkA-like_dom"/>
</dbReference>
<dbReference type="RefSeq" id="WP_214475912.1">
    <property type="nucleotide sequence ID" value="NZ_CP071709.1"/>
</dbReference>